<dbReference type="InterPro" id="IPR018200">
    <property type="entry name" value="USP_CS"/>
</dbReference>
<feature type="compositionally biased region" description="Basic and acidic residues" evidence="8">
    <location>
        <begin position="463"/>
        <end position="475"/>
    </location>
</feature>
<proteinExistence type="inferred from homology"/>
<comment type="caution">
    <text evidence="10">The sequence shown here is derived from an EMBL/GenBank/DDBJ whole genome shotgun (WGS) entry which is preliminary data.</text>
</comment>
<dbReference type="EC" id="3.4.19.12" evidence="3"/>
<dbReference type="PANTHER" id="PTHR24006">
    <property type="entry name" value="UBIQUITIN CARBOXYL-TERMINAL HYDROLASE"/>
    <property type="match status" value="1"/>
</dbReference>
<evidence type="ECO:0000313" key="10">
    <source>
        <dbReference type="EMBL" id="KAF4315963.1"/>
    </source>
</evidence>
<dbReference type="Proteomes" id="UP000702964">
    <property type="component" value="Unassembled WGS sequence"/>
</dbReference>
<evidence type="ECO:0000256" key="6">
    <source>
        <dbReference type="ARBA" id="ARBA00022801"/>
    </source>
</evidence>
<dbReference type="InterPro" id="IPR001394">
    <property type="entry name" value="Peptidase_C19_UCH"/>
</dbReference>
<keyword evidence="4" id="KW-0645">Protease</keyword>
<feature type="compositionally biased region" description="Basic and acidic residues" evidence="8">
    <location>
        <begin position="923"/>
        <end position="964"/>
    </location>
</feature>
<evidence type="ECO:0000256" key="2">
    <source>
        <dbReference type="ARBA" id="ARBA00009085"/>
    </source>
</evidence>
<dbReference type="GO" id="GO:0005829">
    <property type="term" value="C:cytosol"/>
    <property type="evidence" value="ECO:0007669"/>
    <property type="project" value="TreeGrafter"/>
</dbReference>
<comment type="similarity">
    <text evidence="2">Belongs to the peptidase C19 family.</text>
</comment>
<comment type="catalytic activity">
    <reaction evidence="1">
        <text>Thiol-dependent hydrolysis of ester, thioester, amide, peptide and isopeptide bonds formed by the C-terminal Gly of ubiquitin (a 76-residue protein attached to proteins as an intracellular targeting signal).</text>
        <dbReference type="EC" id="3.4.19.12"/>
    </reaction>
</comment>
<keyword evidence="6" id="KW-0378">Hydrolase</keyword>
<dbReference type="PROSITE" id="PS50235">
    <property type="entry name" value="USP_3"/>
    <property type="match status" value="1"/>
</dbReference>
<reference evidence="10" key="2">
    <citation type="submission" date="2020-02" db="EMBL/GenBank/DDBJ databases">
        <authorList>
            <person name="Studholme D.J."/>
        </authorList>
    </citation>
    <scope>NUCLEOTIDE SEQUENCE</scope>
    <source>
        <strain evidence="10">00238/432</strain>
    </source>
</reference>
<dbReference type="PANTHER" id="PTHR24006:SF758">
    <property type="entry name" value="UBIQUITIN CARBOXYL-TERMINAL HYDROLASE 36"/>
    <property type="match status" value="1"/>
</dbReference>
<keyword evidence="7" id="KW-0788">Thiol protease</keyword>
<feature type="region of interest" description="Disordered" evidence="8">
    <location>
        <begin position="920"/>
        <end position="964"/>
    </location>
</feature>
<gene>
    <name evidence="10" type="ORF">G195_010537</name>
</gene>
<dbReference type="GO" id="GO:0006508">
    <property type="term" value="P:proteolysis"/>
    <property type="evidence" value="ECO:0007669"/>
    <property type="project" value="UniProtKB-KW"/>
</dbReference>
<evidence type="ECO:0000313" key="11">
    <source>
        <dbReference type="Proteomes" id="UP000702964"/>
    </source>
</evidence>
<dbReference type="InterPro" id="IPR028889">
    <property type="entry name" value="USP"/>
</dbReference>
<dbReference type="GO" id="GO:0005634">
    <property type="term" value="C:nucleus"/>
    <property type="evidence" value="ECO:0007669"/>
    <property type="project" value="TreeGrafter"/>
</dbReference>
<dbReference type="InterPro" id="IPR050164">
    <property type="entry name" value="Peptidase_C19"/>
</dbReference>
<dbReference type="GO" id="GO:0016579">
    <property type="term" value="P:protein deubiquitination"/>
    <property type="evidence" value="ECO:0007669"/>
    <property type="project" value="InterPro"/>
</dbReference>
<dbReference type="InterPro" id="IPR038765">
    <property type="entry name" value="Papain-like_cys_pep_sf"/>
</dbReference>
<dbReference type="SUPFAM" id="SSF54001">
    <property type="entry name" value="Cysteine proteinases"/>
    <property type="match status" value="1"/>
</dbReference>
<dbReference type="EMBL" id="AOFI03000652">
    <property type="protein sequence ID" value="KAF4315963.1"/>
    <property type="molecule type" value="Genomic_DNA"/>
</dbReference>
<evidence type="ECO:0000256" key="1">
    <source>
        <dbReference type="ARBA" id="ARBA00000707"/>
    </source>
</evidence>
<feature type="region of interest" description="Disordered" evidence="8">
    <location>
        <begin position="408"/>
        <end position="431"/>
    </location>
</feature>
<organism evidence="10 11">
    <name type="scientific">Phytophthora kernoviae 00238/432</name>
    <dbReference type="NCBI Taxonomy" id="1284355"/>
    <lineage>
        <taxon>Eukaryota</taxon>
        <taxon>Sar</taxon>
        <taxon>Stramenopiles</taxon>
        <taxon>Oomycota</taxon>
        <taxon>Peronosporomycetes</taxon>
        <taxon>Peronosporales</taxon>
        <taxon>Peronosporaceae</taxon>
        <taxon>Phytophthora</taxon>
    </lineage>
</organism>
<reference evidence="10" key="1">
    <citation type="journal article" date="2015" name="Genom Data">
        <title>Draft genome sequences of Phytophthora kernoviae and Phytophthora ramorum lineage EU2 from Scotland.</title>
        <authorList>
            <person name="Sambles C."/>
            <person name="Schlenzig A."/>
            <person name="O'Neill P."/>
            <person name="Grant M."/>
            <person name="Studholme D.J."/>
        </authorList>
    </citation>
    <scope>NUCLEOTIDE SEQUENCE</scope>
    <source>
        <strain evidence="10">00238/432</strain>
    </source>
</reference>
<feature type="domain" description="USP" evidence="9">
    <location>
        <begin position="511"/>
        <end position="786"/>
    </location>
</feature>
<keyword evidence="5" id="KW-0833">Ubl conjugation pathway</keyword>
<evidence type="ECO:0000256" key="7">
    <source>
        <dbReference type="ARBA" id="ARBA00022807"/>
    </source>
</evidence>
<evidence type="ECO:0000256" key="3">
    <source>
        <dbReference type="ARBA" id="ARBA00012759"/>
    </source>
</evidence>
<name>A0A8J4S6L3_9STRA</name>
<dbReference type="AlphaFoldDB" id="A0A8J4S6L3"/>
<dbReference type="GO" id="GO:0004843">
    <property type="term" value="F:cysteine-type deubiquitinase activity"/>
    <property type="evidence" value="ECO:0007669"/>
    <property type="project" value="UniProtKB-EC"/>
</dbReference>
<dbReference type="PROSITE" id="PS00973">
    <property type="entry name" value="USP_2"/>
    <property type="match status" value="1"/>
</dbReference>
<feature type="region of interest" description="Disordered" evidence="8">
    <location>
        <begin position="455"/>
        <end position="475"/>
    </location>
</feature>
<evidence type="ECO:0000256" key="5">
    <source>
        <dbReference type="ARBA" id="ARBA00022786"/>
    </source>
</evidence>
<protein>
    <recommendedName>
        <fullName evidence="3">ubiquitinyl hydrolase 1</fullName>
        <ecNumber evidence="3">3.4.19.12</ecNumber>
    </recommendedName>
</protein>
<feature type="compositionally biased region" description="Acidic residues" evidence="8">
    <location>
        <begin position="412"/>
        <end position="427"/>
    </location>
</feature>
<evidence type="ECO:0000259" key="9">
    <source>
        <dbReference type="PROSITE" id="PS50235"/>
    </source>
</evidence>
<evidence type="ECO:0000256" key="4">
    <source>
        <dbReference type="ARBA" id="ARBA00022670"/>
    </source>
</evidence>
<dbReference type="Pfam" id="PF00443">
    <property type="entry name" value="UCH"/>
    <property type="match status" value="1"/>
</dbReference>
<evidence type="ECO:0000256" key="8">
    <source>
        <dbReference type="SAM" id="MobiDB-lite"/>
    </source>
</evidence>
<sequence>MHEMLRLEVEIDEGKENEDEESGTTKYAQGYSIVDEFLRQCLSNISQRKYLAMSLKLVTQLATLISEAGINQDRSYSFVQVVLDEINEYKRSLRHELHATKWSRVCDEERVKLPALRDHVNEVKIRLLALRASWILDERVDTGDSSFVVEQMDAVWKLMVVDAFLLDEAALCFQWIELCMNTPARSSRLEKESPYSTRALMPLSITKYLLMTKFRALTGDCITLSTLCCFHSIFRRVNLVEGGLDIFATTAATGGADLSVLSSPTSAASADGDKEESVELLTDIPLVGLDELWQLAVAATDAAVAEEIITLLVSYHLAFSPSFRHTELPFLSKIHFLEKCMEFITTAKAHAERGTIVSDQQDERHSSENDAEVAVVNRCVDLLRYFLEACSVRDGLTEREDEEALMKKLEAEEIPDTPETETDGENEGGDRKKAFRLEHLEERLPYLEIFPSPMKDMQSDATVEDHGDRKPDSGRRQWRERFVRLGGARHLYETLLKWPEEPLIKKHIPGRLVRKLKQTVDQEEASASSSGIRPPRNQYEATLSGYLQLLSLIAGISEKLRTIILRYDPNGQPDQDLEVSRSSDDSQLMIQFILKHLLFGEREEKFFALSVEVSKKRRLTESLALYVEGESLEGENAYFCERVQRKVSATKRVCIKRLPQTLVCHLKRFEFDYSTMEKMKINDYLEFPTELDMYPYTSEALASTDKIKHNGANHQDKSIMYDLVGVVVHSGTSDTGHYYSFIKDRRETKDQRWLEFNDEVVREFDVDTMGDECFGGEEVAQTWDPINGAEANLAIRDPVSVLQEIFKSDAEFHDHIDWIPNWLANYLDANGAIREQTKVQVVAEDSEPMDEKAAAAKEAQTLFIEMENAFGVGIPLFYKDSNAREAKDEAQEDQQVLASSHASSDAVDVEDVVLEALDLEQENQGRLHEDQKSSRSRKIGHDKAGPEHDGTEGETQDWKPHHSREELAALLHIDLDMTRNTAREA</sequence>
<dbReference type="Gene3D" id="3.90.70.10">
    <property type="entry name" value="Cysteine proteinases"/>
    <property type="match status" value="1"/>
</dbReference>
<accession>A0A8J4S6L3</accession>